<dbReference type="OrthoDB" id="1919570at2759"/>
<organism evidence="3 4">
    <name type="scientific">Coptis chinensis</name>
    <dbReference type="NCBI Taxonomy" id="261450"/>
    <lineage>
        <taxon>Eukaryota</taxon>
        <taxon>Viridiplantae</taxon>
        <taxon>Streptophyta</taxon>
        <taxon>Embryophyta</taxon>
        <taxon>Tracheophyta</taxon>
        <taxon>Spermatophyta</taxon>
        <taxon>Magnoliopsida</taxon>
        <taxon>Ranunculales</taxon>
        <taxon>Ranunculaceae</taxon>
        <taxon>Coptidoideae</taxon>
        <taxon>Coptis</taxon>
    </lineage>
</organism>
<dbReference type="PANTHER" id="PTHR45733:SF10">
    <property type="entry name" value="FORMIN-LIKE PROTEIN 15A-RELATED"/>
    <property type="match status" value="1"/>
</dbReference>
<sequence length="127" mass="14773">YHSGFDAIVERRGGPPLVFMLTGRVYTDKDRYPLVMYNTSFIRSNILLLIREEIDTLWDAKGHLPKDFKAEEESTLVKIDIRCRVQGDVVLKCIHLDEDLIREEMMFRVMYNTSFIRSNILLGCVGT</sequence>
<keyword evidence="4" id="KW-1185">Reference proteome</keyword>
<name>A0A835H982_9MAGN</name>
<dbReference type="AlphaFoldDB" id="A0A835H982"/>
<accession>A0A835H982</accession>
<dbReference type="InterPro" id="IPR051144">
    <property type="entry name" value="Formin_homology_domain"/>
</dbReference>
<dbReference type="Proteomes" id="UP000631114">
    <property type="component" value="Unassembled WGS sequence"/>
</dbReference>
<feature type="non-terminal residue" evidence="3">
    <location>
        <position position="127"/>
    </location>
</feature>
<dbReference type="EMBL" id="JADFTS010000008">
    <property type="protein sequence ID" value="KAF9595094.1"/>
    <property type="molecule type" value="Genomic_DNA"/>
</dbReference>
<dbReference type="SUPFAM" id="SSF49562">
    <property type="entry name" value="C2 domain (Calcium/lipid-binding domain, CaLB)"/>
    <property type="match status" value="1"/>
</dbReference>
<evidence type="ECO:0000259" key="2">
    <source>
        <dbReference type="PROSITE" id="PS51182"/>
    </source>
</evidence>
<proteinExistence type="predicted"/>
<reference evidence="3 4" key="1">
    <citation type="submission" date="2020-10" db="EMBL/GenBank/DDBJ databases">
        <title>The Coptis chinensis genome and diversification of protoberbering-type alkaloids.</title>
        <authorList>
            <person name="Wang B."/>
            <person name="Shu S."/>
            <person name="Song C."/>
            <person name="Liu Y."/>
        </authorList>
    </citation>
    <scope>NUCLEOTIDE SEQUENCE [LARGE SCALE GENOMIC DNA]</scope>
    <source>
        <strain evidence="3">HL-2020</strain>
        <tissue evidence="3">Leaf</tissue>
    </source>
</reference>
<dbReference type="PANTHER" id="PTHR45733">
    <property type="entry name" value="FORMIN-J"/>
    <property type="match status" value="1"/>
</dbReference>
<gene>
    <name evidence="3" type="ORF">IFM89_036983</name>
</gene>
<dbReference type="GO" id="GO:0004721">
    <property type="term" value="F:phosphoprotein phosphatase activity"/>
    <property type="evidence" value="ECO:0007669"/>
    <property type="project" value="UniProtKB-KW"/>
</dbReference>
<keyword evidence="1" id="KW-0904">Protein phosphatase</keyword>
<evidence type="ECO:0000313" key="3">
    <source>
        <dbReference type="EMBL" id="KAF9595094.1"/>
    </source>
</evidence>
<dbReference type="InterPro" id="IPR014020">
    <property type="entry name" value="Tensin_C2-dom"/>
</dbReference>
<dbReference type="PROSITE" id="PS51182">
    <property type="entry name" value="C2_TENSIN"/>
    <property type="match status" value="1"/>
</dbReference>
<dbReference type="Pfam" id="PF10409">
    <property type="entry name" value="PTEN_C2"/>
    <property type="match status" value="1"/>
</dbReference>
<keyword evidence="1" id="KW-0378">Hydrolase</keyword>
<protein>
    <recommendedName>
        <fullName evidence="2">C2 tensin-type domain-containing protein</fullName>
    </recommendedName>
</protein>
<comment type="caution">
    <text evidence="3">The sequence shown here is derived from an EMBL/GenBank/DDBJ whole genome shotgun (WGS) entry which is preliminary data.</text>
</comment>
<feature type="domain" description="C2 tensin-type" evidence="2">
    <location>
        <begin position="1"/>
        <end position="127"/>
    </location>
</feature>
<dbReference type="Gene3D" id="2.60.40.1110">
    <property type="match status" value="2"/>
</dbReference>
<evidence type="ECO:0000313" key="4">
    <source>
        <dbReference type="Proteomes" id="UP000631114"/>
    </source>
</evidence>
<evidence type="ECO:0000256" key="1">
    <source>
        <dbReference type="ARBA" id="ARBA00022912"/>
    </source>
</evidence>
<dbReference type="InterPro" id="IPR035892">
    <property type="entry name" value="C2_domain_sf"/>
</dbReference>